<gene>
    <name evidence="2" type="ORF">HO173_000006</name>
</gene>
<comment type="caution">
    <text evidence="2">The sequence shown here is derived from an EMBL/GenBank/DDBJ whole genome shotgun (WGS) entry which is preliminary data.</text>
</comment>
<name>A0A8H6G6D0_9LECA</name>
<sequence>MNLGIRTEFHMTFTSKASRLHCSKARAPLFQRQHWSSGTPADGAMKIDLQKTRPARPLPNLSRMTDLGIVHGDAVHLEVGGGDDDGQDLEVRGKDDDESGQKKDVDTGDESEREERGGTAGKNRWVTKGCDEGKRITEQSAKMCLTELQRGVPLEATRLILTVGNLYIDSVSEMFP</sequence>
<dbReference type="Proteomes" id="UP000578531">
    <property type="component" value="Unassembled WGS sequence"/>
</dbReference>
<keyword evidence="3" id="KW-1185">Reference proteome</keyword>
<dbReference type="EMBL" id="JACCJC010000001">
    <property type="protein sequence ID" value="KAF6241296.1"/>
    <property type="molecule type" value="Genomic_DNA"/>
</dbReference>
<dbReference type="GeneID" id="59281686"/>
<organism evidence="2 3">
    <name type="scientific">Letharia columbiana</name>
    <dbReference type="NCBI Taxonomy" id="112416"/>
    <lineage>
        <taxon>Eukaryota</taxon>
        <taxon>Fungi</taxon>
        <taxon>Dikarya</taxon>
        <taxon>Ascomycota</taxon>
        <taxon>Pezizomycotina</taxon>
        <taxon>Lecanoromycetes</taxon>
        <taxon>OSLEUM clade</taxon>
        <taxon>Lecanoromycetidae</taxon>
        <taxon>Lecanorales</taxon>
        <taxon>Lecanorineae</taxon>
        <taxon>Parmeliaceae</taxon>
        <taxon>Letharia</taxon>
    </lineage>
</organism>
<evidence type="ECO:0000313" key="3">
    <source>
        <dbReference type="Proteomes" id="UP000578531"/>
    </source>
</evidence>
<evidence type="ECO:0000256" key="1">
    <source>
        <dbReference type="SAM" id="MobiDB-lite"/>
    </source>
</evidence>
<accession>A0A8H6G6D0</accession>
<dbReference type="AlphaFoldDB" id="A0A8H6G6D0"/>
<dbReference type="RefSeq" id="XP_037170536.1">
    <property type="nucleotide sequence ID" value="XM_037301957.1"/>
</dbReference>
<protein>
    <submittedName>
        <fullName evidence="2">Uncharacterized protein</fullName>
    </submittedName>
</protein>
<proteinExistence type="predicted"/>
<reference evidence="2 3" key="1">
    <citation type="journal article" date="2020" name="Genomics">
        <title>Complete, high-quality genomes from long-read metagenomic sequencing of two wolf lichen thalli reveals enigmatic genome architecture.</title>
        <authorList>
            <person name="McKenzie S.K."/>
            <person name="Walston R.F."/>
            <person name="Allen J.L."/>
        </authorList>
    </citation>
    <scope>NUCLEOTIDE SEQUENCE [LARGE SCALE GENOMIC DNA]</scope>
    <source>
        <strain evidence="2">WasteWater2</strain>
    </source>
</reference>
<feature type="compositionally biased region" description="Basic and acidic residues" evidence="1">
    <location>
        <begin position="89"/>
        <end position="106"/>
    </location>
</feature>
<feature type="region of interest" description="Disordered" evidence="1">
    <location>
        <begin position="78"/>
        <end position="124"/>
    </location>
</feature>
<evidence type="ECO:0000313" key="2">
    <source>
        <dbReference type="EMBL" id="KAF6241296.1"/>
    </source>
</evidence>